<sequence>MQGFTVFLAIAAVILSYGPQFSTAAPSPYPIHYITKGGENKPLPVVLDQCQSLPDDAAAVDNTTPFGVFVFSEPGCQGDATRVPPGQRLDEPPTFVSVLVLRFT</sequence>
<comment type="caution">
    <text evidence="2">The sequence shown here is derived from an EMBL/GenBank/DDBJ whole genome shotgun (WGS) entry which is preliminary data.</text>
</comment>
<dbReference type="AlphaFoldDB" id="A0A8H7UCH4"/>
<name>A0A8H7UCH4_9FUNG</name>
<evidence type="ECO:0000256" key="1">
    <source>
        <dbReference type="SAM" id="SignalP"/>
    </source>
</evidence>
<proteinExistence type="predicted"/>
<gene>
    <name evidence="2" type="ORF">INT44_006767</name>
</gene>
<reference evidence="2" key="1">
    <citation type="submission" date="2020-12" db="EMBL/GenBank/DDBJ databases">
        <title>Metabolic potential, ecology and presence of endohyphal bacteria is reflected in genomic diversity of Mucoromycotina.</title>
        <authorList>
            <person name="Muszewska A."/>
            <person name="Okrasinska A."/>
            <person name="Steczkiewicz K."/>
            <person name="Drgas O."/>
            <person name="Orlowska M."/>
            <person name="Perlinska-Lenart U."/>
            <person name="Aleksandrzak-Piekarczyk T."/>
            <person name="Szatraj K."/>
            <person name="Zielenkiewicz U."/>
            <person name="Pilsyk S."/>
            <person name="Malc E."/>
            <person name="Mieczkowski P."/>
            <person name="Kruszewska J.S."/>
            <person name="Biernat P."/>
            <person name="Pawlowska J."/>
        </authorList>
    </citation>
    <scope>NUCLEOTIDE SEQUENCE</scope>
    <source>
        <strain evidence="2">WA0000051536</strain>
    </source>
</reference>
<organism evidence="2 3">
    <name type="scientific">Umbelopsis vinacea</name>
    <dbReference type="NCBI Taxonomy" id="44442"/>
    <lineage>
        <taxon>Eukaryota</taxon>
        <taxon>Fungi</taxon>
        <taxon>Fungi incertae sedis</taxon>
        <taxon>Mucoromycota</taxon>
        <taxon>Mucoromycotina</taxon>
        <taxon>Umbelopsidomycetes</taxon>
        <taxon>Umbelopsidales</taxon>
        <taxon>Umbelopsidaceae</taxon>
        <taxon>Umbelopsis</taxon>
    </lineage>
</organism>
<dbReference type="EMBL" id="JAEPRA010000016">
    <property type="protein sequence ID" value="KAG2174504.1"/>
    <property type="molecule type" value="Genomic_DNA"/>
</dbReference>
<feature type="signal peptide" evidence="1">
    <location>
        <begin position="1"/>
        <end position="24"/>
    </location>
</feature>
<protein>
    <submittedName>
        <fullName evidence="2">Uncharacterized protein</fullName>
    </submittedName>
</protein>
<keyword evidence="1" id="KW-0732">Signal</keyword>
<accession>A0A8H7UCH4</accession>
<evidence type="ECO:0000313" key="3">
    <source>
        <dbReference type="Proteomes" id="UP000612746"/>
    </source>
</evidence>
<evidence type="ECO:0000313" key="2">
    <source>
        <dbReference type="EMBL" id="KAG2174504.1"/>
    </source>
</evidence>
<dbReference type="Proteomes" id="UP000612746">
    <property type="component" value="Unassembled WGS sequence"/>
</dbReference>
<keyword evidence="3" id="KW-1185">Reference proteome</keyword>
<feature type="chain" id="PRO_5034690651" evidence="1">
    <location>
        <begin position="25"/>
        <end position="104"/>
    </location>
</feature>